<organism evidence="2 3">
    <name type="scientific">Mycoplasmopsis mustelae</name>
    <dbReference type="NCBI Taxonomy" id="171289"/>
    <lineage>
        <taxon>Bacteria</taxon>
        <taxon>Bacillati</taxon>
        <taxon>Mycoplasmatota</taxon>
        <taxon>Mycoplasmoidales</taxon>
        <taxon>Metamycoplasmataceae</taxon>
        <taxon>Mycoplasmopsis</taxon>
    </lineage>
</organism>
<reference evidence="2 3" key="1">
    <citation type="submission" date="2019-03" db="EMBL/GenBank/DDBJ databases">
        <title>Genomic Encyclopedia of Archaeal and Bacterial Type Strains, Phase II (KMG-II): from individual species to whole genera.</title>
        <authorList>
            <person name="Goeker M."/>
        </authorList>
    </citation>
    <scope>NUCLEOTIDE SEQUENCE [LARGE SCALE GENOMIC DNA]</scope>
    <source>
        <strain evidence="2 3">ATCC 35214</strain>
    </source>
</reference>
<gene>
    <name evidence="2" type="ORF">BCF59_0655</name>
</gene>
<keyword evidence="1" id="KW-0175">Coiled coil</keyword>
<dbReference type="Proteomes" id="UP000295757">
    <property type="component" value="Unassembled WGS sequence"/>
</dbReference>
<dbReference type="RefSeq" id="WP_134111174.1">
    <property type="nucleotide sequence ID" value="NZ_SOCN01000004.1"/>
</dbReference>
<dbReference type="Gene3D" id="1.10.287.1490">
    <property type="match status" value="1"/>
</dbReference>
<keyword evidence="3" id="KW-1185">Reference proteome</keyword>
<comment type="caution">
    <text evidence="2">The sequence shown here is derived from an EMBL/GenBank/DDBJ whole genome shotgun (WGS) entry which is preliminary data.</text>
</comment>
<evidence type="ECO:0000313" key="3">
    <source>
        <dbReference type="Proteomes" id="UP000295757"/>
    </source>
</evidence>
<dbReference type="OrthoDB" id="10021547at2"/>
<dbReference type="PANTHER" id="PTHR23159:SF31">
    <property type="entry name" value="CENTROSOME-ASSOCIATED PROTEIN CEP250 ISOFORM X1"/>
    <property type="match status" value="1"/>
</dbReference>
<accession>A0A4R7UC01</accession>
<protein>
    <submittedName>
        <fullName evidence="2">Uncharacterized protein</fullName>
    </submittedName>
</protein>
<sequence length="1062" mass="125175">MTKNLKIITGLSLAAIVAGASVYPIKLGVERYLSKSNSPNITETIRLDINSILEKLKKITQSKPVFDNLNLYETNSLKFDNQIKKRLTELKNNKTEAETYRSRIQNVSNLFDEKIFTIKNALRIWIDNVIDKNVYVEKIKLNQELTEDEQMQLDEFFKLMSREIHLKLYKYQDQINEYNQHLERLINSDGFKNSLIENHYQHTKALGKYINDSIILLQSDYNNLLKANNKEFEIYYKILIAKLNEISDFINESSIYLKFWRNHAININVNYENSSNENQNLITNNANSIDKLKQGLQSYQTLVAKLIDSSVLLQNALSLSTNSIDFKEQAYWSFINNYKKIIENQINQQAVFFNTDVTLLKDKKIQKLFQEQKKVVNQIKKDFSNSYNNTSNQAEKLSYLYNYIINSFWINHLKWLNTDQEIIQAIKSNNEDAILTNKNLITKNNVVLSINSDIYQLRYLILDLQNANKKYQEIINEMQTTPTSDINEDKRQDLIQKINFNKQEINKYDQQLQLKHKELNKQIDDYNNLLKTVDSNFTTINQLSKLLNILSALQNESLNNTKQQLRNITLLELNFKTKDDQIKDLNNNIGNLNLEKEKLNTNIRTLENNKEKLTANIKQIQEQNLRFQQEKEANLEIINAKNQELLDLKKQNDQTKSEILKTKNELLSLRQQKDELIKEQRQKQTEIEFLKQDGFRQSSEITQKNDEIRQLNNSINQLQQQIDNKNTQVTQLQNQNNALDESVRQKTSEIEELNATNTENERIIQLKNKELQKQNESLNSLNLLNSNLQQQKDVLTQQVNNLNTYIKSLKQENESKDQTIQDLQNQNNEKTTLIAAKQNEITALNEQKEALANENVQKQETIDTLRKNNESIKINLTKTNNELYEFQKSLNYYKNMNAMLYQQKKNLSDANSNNNAEIKKLKNDNDNLNAQLEDLQTRKKEIENEYNDKRRDAEQLNIQNDEYLREIEYLRKETRKKDDLISKYRLISDDFFNLVKLVEKLVNSKIHWEEYSEMQRRFVGGYPIYESVKKTRGKEDYSKEEFVNDSKIYINKAGGYKQQLNS</sequence>
<evidence type="ECO:0000256" key="1">
    <source>
        <dbReference type="SAM" id="Coils"/>
    </source>
</evidence>
<feature type="coiled-coil region" evidence="1">
    <location>
        <begin position="568"/>
        <end position="973"/>
    </location>
</feature>
<name>A0A4R7UC01_9BACT</name>
<proteinExistence type="predicted"/>
<dbReference type="PANTHER" id="PTHR23159">
    <property type="entry name" value="CENTROSOMAL PROTEIN 2"/>
    <property type="match status" value="1"/>
</dbReference>
<feature type="coiled-coil region" evidence="1">
    <location>
        <begin position="461"/>
        <end position="536"/>
    </location>
</feature>
<evidence type="ECO:0000313" key="2">
    <source>
        <dbReference type="EMBL" id="TDV23032.1"/>
    </source>
</evidence>
<dbReference type="EMBL" id="SOCN01000004">
    <property type="protein sequence ID" value="TDV23032.1"/>
    <property type="molecule type" value="Genomic_DNA"/>
</dbReference>
<dbReference type="AlphaFoldDB" id="A0A4R7UC01"/>